<accession>A0A0M8K8X8</accession>
<evidence type="ECO:0000313" key="5">
    <source>
        <dbReference type="Proteomes" id="UP000050502"/>
    </source>
</evidence>
<evidence type="ECO:0000259" key="1">
    <source>
        <dbReference type="Pfam" id="PF12867"/>
    </source>
</evidence>
<comment type="caution">
    <text evidence="2">The sequence shown here is derived from an EMBL/GenBank/DDBJ whole genome shotgun (WGS) entry which is preliminary data.</text>
</comment>
<proteinExistence type="predicted"/>
<dbReference type="SUPFAM" id="SSF109854">
    <property type="entry name" value="DinB/YfiT-like putative metalloenzymes"/>
    <property type="match status" value="1"/>
</dbReference>
<dbReference type="Proteomes" id="UP000050502">
    <property type="component" value="Unassembled WGS sequence"/>
</dbReference>
<dbReference type="InterPro" id="IPR024775">
    <property type="entry name" value="DinB-like"/>
</dbReference>
<reference evidence="3 5" key="2">
    <citation type="submission" date="2015-07" db="EMBL/GenBank/DDBJ databases">
        <title>Whole genome sequence of Ardenticatena maritima DSM 23922.</title>
        <authorList>
            <person name="Hemp J."/>
            <person name="Ward L.M."/>
            <person name="Pace L.A."/>
            <person name="Fischer W.W."/>
        </authorList>
    </citation>
    <scope>NUCLEOTIDE SEQUENCE [LARGE SCALE GENOMIC DNA]</scope>
    <source>
        <strain evidence="3 5">110S</strain>
    </source>
</reference>
<protein>
    <recommendedName>
        <fullName evidence="1">DinB-like domain-containing protein</fullName>
    </recommendedName>
</protein>
<dbReference type="OrthoDB" id="1434917at2"/>
<evidence type="ECO:0000313" key="4">
    <source>
        <dbReference type="Proteomes" id="UP000037784"/>
    </source>
</evidence>
<name>A0A0M8K8X8_9CHLR</name>
<sequence length="158" mass="17928">MFLEKTRRKLEETRAETLALIEGCDEATLRAARVNDEWSAFDVLAHLAHSEADHLRTITATPEELAEFAATFDLDAWNRKQTEALRALSLPELLQRLADVRAQTMATLAEIGEEGMVEKVHHPVFGEIERGKLFRIIAMHERMHQQDIRKALQEAASA</sequence>
<reference evidence="2 4" key="1">
    <citation type="journal article" date="2015" name="Genome Announc.">
        <title>Draft Genome Sequence of a Heterotrophic Facultative Anaerobic Thermophilic Bacterium, Ardenticatena maritima Strain 110ST.</title>
        <authorList>
            <person name="Kawaichi S."/>
            <person name="Yoshida T."/>
            <person name="Sako Y."/>
            <person name="Nakamura R."/>
        </authorList>
    </citation>
    <scope>NUCLEOTIDE SEQUENCE [LARGE SCALE GENOMIC DNA]</scope>
    <source>
        <strain evidence="2 4">110S</strain>
    </source>
</reference>
<dbReference type="EMBL" id="LGKN01000007">
    <property type="protein sequence ID" value="KPL86939.1"/>
    <property type="molecule type" value="Genomic_DNA"/>
</dbReference>
<dbReference type="STRING" id="872965.SE16_12755"/>
<dbReference type="Proteomes" id="UP000037784">
    <property type="component" value="Unassembled WGS sequence"/>
</dbReference>
<feature type="domain" description="DinB-like" evidence="1">
    <location>
        <begin position="10"/>
        <end position="147"/>
    </location>
</feature>
<reference evidence="4" key="3">
    <citation type="submission" date="2015-08" db="EMBL/GenBank/DDBJ databases">
        <title>Draft Genome Sequence of a Heterotrophic Facultative Anaerobic Bacterium Ardenticatena maritima Strain 110S.</title>
        <authorList>
            <person name="Kawaichi S."/>
            <person name="Yoshida T."/>
            <person name="Sako Y."/>
            <person name="Nakamura R."/>
        </authorList>
    </citation>
    <scope>NUCLEOTIDE SEQUENCE [LARGE SCALE GENOMIC DNA]</scope>
    <source>
        <strain evidence="4">110S</strain>
    </source>
</reference>
<dbReference type="Gene3D" id="1.20.120.450">
    <property type="entry name" value="dinb family like domain"/>
    <property type="match status" value="1"/>
</dbReference>
<dbReference type="EMBL" id="BBZA01000233">
    <property type="protein sequence ID" value="GAP64223.1"/>
    <property type="molecule type" value="Genomic_DNA"/>
</dbReference>
<gene>
    <name evidence="2" type="ORF">ARMA_2646</name>
    <name evidence="3" type="ORF">SE16_12755</name>
</gene>
<keyword evidence="4" id="KW-1185">Reference proteome</keyword>
<evidence type="ECO:0000313" key="2">
    <source>
        <dbReference type="EMBL" id="GAP64223.1"/>
    </source>
</evidence>
<dbReference type="AlphaFoldDB" id="A0A0M8K8X8"/>
<dbReference type="RefSeq" id="WP_054493943.1">
    <property type="nucleotide sequence ID" value="NZ_BBZA01000233.1"/>
</dbReference>
<evidence type="ECO:0000313" key="3">
    <source>
        <dbReference type="EMBL" id="KPL86939.1"/>
    </source>
</evidence>
<organism evidence="2 4">
    <name type="scientific">Ardenticatena maritima</name>
    <dbReference type="NCBI Taxonomy" id="872965"/>
    <lineage>
        <taxon>Bacteria</taxon>
        <taxon>Bacillati</taxon>
        <taxon>Chloroflexota</taxon>
        <taxon>Ardenticatenia</taxon>
        <taxon>Ardenticatenales</taxon>
        <taxon>Ardenticatenaceae</taxon>
        <taxon>Ardenticatena</taxon>
    </lineage>
</organism>
<dbReference type="InterPro" id="IPR034660">
    <property type="entry name" value="DinB/YfiT-like"/>
</dbReference>
<dbReference type="Pfam" id="PF12867">
    <property type="entry name" value="DinB_2"/>
    <property type="match status" value="1"/>
</dbReference>
<dbReference type="FunCoup" id="A0A0M8K8X8">
    <property type="interactions" value="2"/>
</dbReference>
<dbReference type="InParanoid" id="A0A0M8K8X8"/>